<keyword evidence="1" id="KW-0812">Transmembrane</keyword>
<dbReference type="RefSeq" id="WP_068301416.1">
    <property type="nucleotide sequence ID" value="NZ_FNAK01000008.1"/>
</dbReference>
<keyword evidence="3" id="KW-1185">Reference proteome</keyword>
<dbReference type="EMBL" id="FNAK01000008">
    <property type="protein sequence ID" value="SDE61941.1"/>
    <property type="molecule type" value="Genomic_DNA"/>
</dbReference>
<evidence type="ECO:0000313" key="3">
    <source>
        <dbReference type="Proteomes" id="UP000183685"/>
    </source>
</evidence>
<accession>A0A1G7EE70</accession>
<evidence type="ECO:0000313" key="2">
    <source>
        <dbReference type="EMBL" id="SDE61941.1"/>
    </source>
</evidence>
<organism evidence="2 3">
    <name type="scientific">Kordiimonas lacus</name>
    <dbReference type="NCBI Taxonomy" id="637679"/>
    <lineage>
        <taxon>Bacteria</taxon>
        <taxon>Pseudomonadati</taxon>
        <taxon>Pseudomonadota</taxon>
        <taxon>Alphaproteobacteria</taxon>
        <taxon>Kordiimonadales</taxon>
        <taxon>Kordiimonadaceae</taxon>
        <taxon>Kordiimonas</taxon>
    </lineage>
</organism>
<feature type="transmembrane region" description="Helical" evidence="1">
    <location>
        <begin position="35"/>
        <end position="68"/>
    </location>
</feature>
<feature type="transmembrane region" description="Helical" evidence="1">
    <location>
        <begin position="117"/>
        <end position="139"/>
    </location>
</feature>
<dbReference type="STRING" id="637679.GCA_001550055_00188"/>
<feature type="transmembrane region" description="Helical" evidence="1">
    <location>
        <begin position="214"/>
        <end position="233"/>
    </location>
</feature>
<protein>
    <submittedName>
        <fullName evidence="2">Uncharacterized protein</fullName>
    </submittedName>
</protein>
<feature type="transmembrane region" description="Helical" evidence="1">
    <location>
        <begin position="253"/>
        <end position="272"/>
    </location>
</feature>
<feature type="transmembrane region" description="Helical" evidence="1">
    <location>
        <begin position="322"/>
        <end position="345"/>
    </location>
</feature>
<proteinExistence type="predicted"/>
<keyword evidence="1" id="KW-0472">Membrane</keyword>
<name>A0A1G7EE70_9PROT</name>
<gene>
    <name evidence="2" type="ORF">SAMN04488071_3410</name>
</gene>
<dbReference type="OrthoDB" id="8481743at2"/>
<sequence>MELALILSVLLLLAAPLLAQLVARLPALKGGLDGFVLVTVLGLVTLTLLPEALAHSGVLAILVAAFGFCLPWIAEFLFHRAEEMTHRVVMLVAALALVVHAASDGAILAFAGQSDHGSFVATGVLLHRIGVAVAVWWLLRPVLTTWAGVAVLAALGVMTIIGYVMVVYAGDWYHIPLVGYWQAFAAGSLLHVVLHPLDDHNTAPNAGNIWAHRLGTVAGIVFLVALIGAHYLHHAPSDVTMMSAHEAHHVVDLMGTIGRLAAPLMLLALLAAATYTKIYGGSLQAAYTSLQRVAPWTLVLWFTLTVAAELSPYEIPAPNDGYIMFGLWLGIICVVLVHTGARIFFSQLLPGGKPHRHSHGHSH</sequence>
<dbReference type="Proteomes" id="UP000183685">
    <property type="component" value="Unassembled WGS sequence"/>
</dbReference>
<keyword evidence="1" id="KW-1133">Transmembrane helix</keyword>
<feature type="transmembrane region" description="Helical" evidence="1">
    <location>
        <begin position="146"/>
        <end position="166"/>
    </location>
</feature>
<feature type="transmembrane region" description="Helical" evidence="1">
    <location>
        <begin position="172"/>
        <end position="194"/>
    </location>
</feature>
<dbReference type="AlphaFoldDB" id="A0A1G7EE70"/>
<evidence type="ECO:0000256" key="1">
    <source>
        <dbReference type="SAM" id="Phobius"/>
    </source>
</evidence>
<feature type="transmembrane region" description="Helical" evidence="1">
    <location>
        <begin position="88"/>
        <end position="111"/>
    </location>
</feature>
<feature type="transmembrane region" description="Helical" evidence="1">
    <location>
        <begin position="293"/>
        <end position="310"/>
    </location>
</feature>
<reference evidence="2 3" key="1">
    <citation type="submission" date="2016-10" db="EMBL/GenBank/DDBJ databases">
        <authorList>
            <person name="de Groot N.N."/>
        </authorList>
    </citation>
    <scope>NUCLEOTIDE SEQUENCE [LARGE SCALE GENOMIC DNA]</scope>
    <source>
        <strain evidence="2 3">CGMCC 1.9109</strain>
    </source>
</reference>